<evidence type="ECO:0000259" key="6">
    <source>
        <dbReference type="PROSITE" id="PS00716"/>
    </source>
</evidence>
<reference evidence="7 8" key="1">
    <citation type="submission" date="2019-08" db="EMBL/GenBank/DDBJ databases">
        <title>Deep-cultivation of Planctomycetes and their phenomic and genomic characterization uncovers novel biology.</title>
        <authorList>
            <person name="Wiegand S."/>
            <person name="Jogler M."/>
            <person name="Boedeker C."/>
            <person name="Pinto D."/>
            <person name="Vollmers J."/>
            <person name="Rivas-Marin E."/>
            <person name="Kohn T."/>
            <person name="Peeters S.H."/>
            <person name="Heuer A."/>
            <person name="Rast P."/>
            <person name="Oberbeckmann S."/>
            <person name="Bunk B."/>
            <person name="Jeske O."/>
            <person name="Meyerdierks A."/>
            <person name="Storesund J.E."/>
            <person name="Kallscheuer N."/>
            <person name="Luecker S."/>
            <person name="Lage O.M."/>
            <person name="Pohl T."/>
            <person name="Merkel B.J."/>
            <person name="Hornburger P."/>
            <person name="Mueller R.-W."/>
            <person name="Bruemmer F."/>
            <person name="Labrenz M."/>
            <person name="Spormann A.M."/>
            <person name="Op den Camp H."/>
            <person name="Overmann J."/>
            <person name="Amann R."/>
            <person name="Jetten M.S.M."/>
            <person name="Mascher T."/>
            <person name="Medema M.H."/>
            <person name="Devos D.P."/>
            <person name="Kaster A.-K."/>
            <person name="Ovreas L."/>
            <person name="Rohde M."/>
            <person name="Galperin M.Y."/>
            <person name="Jogler C."/>
        </authorList>
    </citation>
    <scope>NUCLEOTIDE SEQUENCE [LARGE SCALE GENOMIC DNA]</scope>
    <source>
        <strain evidence="7 8">OJF2</strain>
    </source>
</reference>
<name>A0A5B9WA01_9BACT</name>
<dbReference type="AlphaFoldDB" id="A0A5B9WA01"/>
<dbReference type="KEGG" id="agv:OJF2_54960"/>
<organism evidence="7 8">
    <name type="scientific">Aquisphaera giovannonii</name>
    <dbReference type="NCBI Taxonomy" id="406548"/>
    <lineage>
        <taxon>Bacteria</taxon>
        <taxon>Pseudomonadati</taxon>
        <taxon>Planctomycetota</taxon>
        <taxon>Planctomycetia</taxon>
        <taxon>Isosphaerales</taxon>
        <taxon>Isosphaeraceae</taxon>
        <taxon>Aquisphaera</taxon>
    </lineage>
</organism>
<dbReference type="InterPro" id="IPR013325">
    <property type="entry name" value="RNA_pol_sigma_r2"/>
</dbReference>
<dbReference type="Proteomes" id="UP000324233">
    <property type="component" value="Chromosome"/>
</dbReference>
<dbReference type="SUPFAM" id="SSF88659">
    <property type="entry name" value="Sigma3 and sigma4 domains of RNA polymerase sigma factors"/>
    <property type="match status" value="1"/>
</dbReference>
<feature type="region of interest" description="Disordered" evidence="5">
    <location>
        <begin position="191"/>
        <end position="214"/>
    </location>
</feature>
<dbReference type="Gene3D" id="1.10.10.10">
    <property type="entry name" value="Winged helix-like DNA-binding domain superfamily/Winged helix DNA-binding domain"/>
    <property type="match status" value="1"/>
</dbReference>
<evidence type="ECO:0000256" key="3">
    <source>
        <dbReference type="ARBA" id="ARBA00023125"/>
    </source>
</evidence>
<sequence>MASHDLLNYDGPSAAILNRDDVRVLTPEEERALLVELQECKTSLVESWDNPRNPRVGPPSPVTAEDGEEVQDFVRRVLRADGIVRDEGKELAAIAARYDEIRTKLAMANVRLVAHVVRKYRNRGVSSSDLLQEGFCGLLKAIDRFEPSKETRLASYAVWWIRQTVQRAVAAGAYPVRLNPRHLQQLADSNEDLAGKKSGSREASRSGGSQATIRQIHAATRPTISLDATAGAGRDTSLLSQLAYPMEEDVHDPEMDEYLMAMMNHLKPREQTVLQLRFGLGGRECHSLSQVSVMLDVSKERIRQIQETALRKLRGMAEEHACLAVGH</sequence>
<dbReference type="InterPro" id="IPR014284">
    <property type="entry name" value="RNA_pol_sigma-70_dom"/>
</dbReference>
<evidence type="ECO:0000256" key="1">
    <source>
        <dbReference type="ARBA" id="ARBA00023015"/>
    </source>
</evidence>
<dbReference type="EMBL" id="CP042997">
    <property type="protein sequence ID" value="QEH36911.1"/>
    <property type="molecule type" value="Genomic_DNA"/>
</dbReference>
<dbReference type="InterPro" id="IPR050239">
    <property type="entry name" value="Sigma-70_RNA_pol_init_factors"/>
</dbReference>
<dbReference type="SUPFAM" id="SSF88946">
    <property type="entry name" value="Sigma2 domain of RNA polymerase sigma factors"/>
    <property type="match status" value="1"/>
</dbReference>
<dbReference type="GO" id="GO:0016987">
    <property type="term" value="F:sigma factor activity"/>
    <property type="evidence" value="ECO:0007669"/>
    <property type="project" value="UniProtKB-KW"/>
</dbReference>
<dbReference type="Pfam" id="PF04542">
    <property type="entry name" value="Sigma70_r2"/>
    <property type="match status" value="1"/>
</dbReference>
<dbReference type="GO" id="GO:0003677">
    <property type="term" value="F:DNA binding"/>
    <property type="evidence" value="ECO:0007669"/>
    <property type="project" value="UniProtKB-KW"/>
</dbReference>
<feature type="domain" description="RNA polymerase sigma-70" evidence="6">
    <location>
        <begin position="287"/>
        <end position="313"/>
    </location>
</feature>
<keyword evidence="8" id="KW-1185">Reference proteome</keyword>
<dbReference type="NCBIfam" id="TIGR02937">
    <property type="entry name" value="sigma70-ECF"/>
    <property type="match status" value="1"/>
</dbReference>
<dbReference type="OrthoDB" id="5497304at2"/>
<accession>A0A5B9WA01</accession>
<gene>
    <name evidence="7" type="primary">sigA_9</name>
    <name evidence="7" type="ORF">OJF2_54960</name>
</gene>
<proteinExistence type="predicted"/>
<keyword evidence="4" id="KW-0804">Transcription</keyword>
<evidence type="ECO:0000256" key="5">
    <source>
        <dbReference type="SAM" id="MobiDB-lite"/>
    </source>
</evidence>
<dbReference type="InterPro" id="IPR036388">
    <property type="entry name" value="WH-like_DNA-bd_sf"/>
</dbReference>
<evidence type="ECO:0000256" key="4">
    <source>
        <dbReference type="ARBA" id="ARBA00023163"/>
    </source>
</evidence>
<protein>
    <submittedName>
        <fullName evidence="7">RNA polymerase sigma factor SigA</fullName>
    </submittedName>
</protein>
<dbReference type="InterPro" id="IPR007630">
    <property type="entry name" value="RNA_pol_sigma70_r4"/>
</dbReference>
<dbReference type="PRINTS" id="PR00046">
    <property type="entry name" value="SIGMA70FCT"/>
</dbReference>
<evidence type="ECO:0000313" key="7">
    <source>
        <dbReference type="EMBL" id="QEH36911.1"/>
    </source>
</evidence>
<dbReference type="CDD" id="cd06171">
    <property type="entry name" value="Sigma70_r4"/>
    <property type="match status" value="1"/>
</dbReference>
<dbReference type="RefSeq" id="WP_148596540.1">
    <property type="nucleotide sequence ID" value="NZ_CP042997.1"/>
</dbReference>
<dbReference type="PROSITE" id="PS00716">
    <property type="entry name" value="SIGMA70_2"/>
    <property type="match status" value="1"/>
</dbReference>
<keyword evidence="1" id="KW-0805">Transcription regulation</keyword>
<evidence type="ECO:0000313" key="8">
    <source>
        <dbReference type="Proteomes" id="UP000324233"/>
    </source>
</evidence>
<dbReference type="InterPro" id="IPR007627">
    <property type="entry name" value="RNA_pol_sigma70_r2"/>
</dbReference>
<evidence type="ECO:0000256" key="2">
    <source>
        <dbReference type="ARBA" id="ARBA00023082"/>
    </source>
</evidence>
<dbReference type="InterPro" id="IPR013324">
    <property type="entry name" value="RNA_pol_sigma_r3/r4-like"/>
</dbReference>
<dbReference type="InterPro" id="IPR000943">
    <property type="entry name" value="RNA_pol_sigma70"/>
</dbReference>
<keyword evidence="3" id="KW-0238">DNA-binding</keyword>
<dbReference type="GO" id="GO:0006352">
    <property type="term" value="P:DNA-templated transcription initiation"/>
    <property type="evidence" value="ECO:0007669"/>
    <property type="project" value="InterPro"/>
</dbReference>
<dbReference type="PANTHER" id="PTHR30603:SF60">
    <property type="entry name" value="RNA POLYMERASE SIGMA FACTOR RPOD"/>
    <property type="match status" value="1"/>
</dbReference>
<feature type="compositionally biased region" description="Basic and acidic residues" evidence="5">
    <location>
        <begin position="193"/>
        <end position="204"/>
    </location>
</feature>
<dbReference type="Gene3D" id="1.20.120.1810">
    <property type="match status" value="1"/>
</dbReference>
<keyword evidence="2" id="KW-0731">Sigma factor</keyword>
<dbReference type="PANTHER" id="PTHR30603">
    <property type="entry name" value="RNA POLYMERASE SIGMA FACTOR RPO"/>
    <property type="match status" value="1"/>
</dbReference>
<dbReference type="Pfam" id="PF04545">
    <property type="entry name" value="Sigma70_r4"/>
    <property type="match status" value="1"/>
</dbReference>